<sequence length="105" mass="11869">MSCTLIGSDWIFCQLLAAVRNLVPMPQREEPRATDLRYRSPDEKRPRVGRRTECSWYASDGVWRPRKGPPVEGLPRQTPLAGMCKIAQVFPCPSHQATSRNIAGF</sequence>
<evidence type="ECO:0000313" key="2">
    <source>
        <dbReference type="EMBL" id="CAH2227293.1"/>
    </source>
</evidence>
<dbReference type="Proteomes" id="UP000838756">
    <property type="component" value="Unassembled WGS sequence"/>
</dbReference>
<evidence type="ECO:0000256" key="1">
    <source>
        <dbReference type="SAM" id="MobiDB-lite"/>
    </source>
</evidence>
<comment type="caution">
    <text evidence="2">The sequence shown here is derived from an EMBL/GenBank/DDBJ whole genome shotgun (WGS) entry which is preliminary data.</text>
</comment>
<reference evidence="2" key="1">
    <citation type="submission" date="2022-03" db="EMBL/GenBank/DDBJ databases">
        <authorList>
            <person name="Lindestad O."/>
        </authorList>
    </citation>
    <scope>NUCLEOTIDE SEQUENCE</scope>
</reference>
<keyword evidence="3" id="KW-1185">Reference proteome</keyword>
<dbReference type="EMBL" id="CAKXAJ010022820">
    <property type="protein sequence ID" value="CAH2227293.1"/>
    <property type="molecule type" value="Genomic_DNA"/>
</dbReference>
<evidence type="ECO:0000313" key="3">
    <source>
        <dbReference type="Proteomes" id="UP000838756"/>
    </source>
</evidence>
<name>A0A8S4QYM3_9NEOP</name>
<proteinExistence type="predicted"/>
<feature type="region of interest" description="Disordered" evidence="1">
    <location>
        <begin position="29"/>
        <end position="50"/>
    </location>
</feature>
<accession>A0A8S4QYM3</accession>
<protein>
    <submittedName>
        <fullName evidence="2">Jg1044 protein</fullName>
    </submittedName>
</protein>
<organism evidence="2 3">
    <name type="scientific">Pararge aegeria aegeria</name>
    <dbReference type="NCBI Taxonomy" id="348720"/>
    <lineage>
        <taxon>Eukaryota</taxon>
        <taxon>Metazoa</taxon>
        <taxon>Ecdysozoa</taxon>
        <taxon>Arthropoda</taxon>
        <taxon>Hexapoda</taxon>
        <taxon>Insecta</taxon>
        <taxon>Pterygota</taxon>
        <taxon>Neoptera</taxon>
        <taxon>Endopterygota</taxon>
        <taxon>Lepidoptera</taxon>
        <taxon>Glossata</taxon>
        <taxon>Ditrysia</taxon>
        <taxon>Papilionoidea</taxon>
        <taxon>Nymphalidae</taxon>
        <taxon>Satyrinae</taxon>
        <taxon>Satyrini</taxon>
        <taxon>Parargina</taxon>
        <taxon>Pararge</taxon>
    </lineage>
</organism>
<dbReference type="AlphaFoldDB" id="A0A8S4QYM3"/>
<gene>
    <name evidence="2" type="primary">jg1044</name>
    <name evidence="2" type="ORF">PAEG_LOCUS7822</name>
</gene>